<dbReference type="Pfam" id="PF02867">
    <property type="entry name" value="Ribonuc_red_lgC"/>
    <property type="match status" value="1"/>
</dbReference>
<evidence type="ECO:0000256" key="2">
    <source>
        <dbReference type="ARBA" id="ARBA00022628"/>
    </source>
</evidence>
<dbReference type="GO" id="GO:0016539">
    <property type="term" value="P:intein-mediated protein splicing"/>
    <property type="evidence" value="ECO:0007669"/>
    <property type="project" value="InterPro"/>
</dbReference>
<dbReference type="InterPro" id="IPR004860">
    <property type="entry name" value="LAGLIDADG_dom"/>
</dbReference>
<dbReference type="AlphaFoldDB" id="A0A0F9BCL4"/>
<organism evidence="8">
    <name type="scientific">marine sediment metagenome</name>
    <dbReference type="NCBI Taxonomy" id="412755"/>
    <lineage>
        <taxon>unclassified sequences</taxon>
        <taxon>metagenomes</taxon>
        <taxon>ecological metagenomes</taxon>
    </lineage>
</organism>
<evidence type="ECO:0000259" key="7">
    <source>
        <dbReference type="PROSITE" id="PS50819"/>
    </source>
</evidence>
<dbReference type="Gene3D" id="3.10.28.10">
    <property type="entry name" value="Homing endonucleases"/>
    <property type="match status" value="1"/>
</dbReference>
<keyword evidence="2" id="KW-0846">Cobalamin</keyword>
<dbReference type="InterPro" id="IPR004042">
    <property type="entry name" value="Intein_endonuc_central"/>
</dbReference>
<name>A0A0F9BCL4_9ZZZZ</name>
<dbReference type="NCBIfam" id="TIGR01443">
    <property type="entry name" value="intein_Cterm"/>
    <property type="match status" value="1"/>
</dbReference>
<dbReference type="InterPro" id="IPR000788">
    <property type="entry name" value="RNR_lg_C"/>
</dbReference>
<keyword evidence="4" id="KW-0651">Protein splicing</keyword>
<dbReference type="PROSITE" id="PS50818">
    <property type="entry name" value="INTEIN_C_TER"/>
    <property type="match status" value="1"/>
</dbReference>
<dbReference type="PANTHER" id="PTHR43371:SF1">
    <property type="entry name" value="RIBONUCLEOSIDE-DIPHOSPHATE REDUCTASE"/>
    <property type="match status" value="1"/>
</dbReference>
<dbReference type="GO" id="GO:0004519">
    <property type="term" value="F:endonuclease activity"/>
    <property type="evidence" value="ECO:0007669"/>
    <property type="project" value="InterPro"/>
</dbReference>
<dbReference type="Gene3D" id="2.170.16.10">
    <property type="entry name" value="Hedgehog/Intein (Hint) domain"/>
    <property type="match status" value="2"/>
</dbReference>
<evidence type="ECO:0000256" key="1">
    <source>
        <dbReference type="ARBA" id="ARBA00001922"/>
    </source>
</evidence>
<sequence length="424" mass="48222">VIVITSRIISEFLKDNNILKQKSEDISFPKIFLECSPNITGSFLSGYMDAGGCVLKGKKAIKFSSICKSFLCVIQNILAANGIVSKIHKTDRKKNGWRNLYNLTINGNKSQLLLKSFLKESIKVNQLSWNKRRDYTRTIYTIGDFESNSSRHNYIINNNQFITYSTSTRLCQDLNIEKNIYLLQDKIVSIKDYKGNEEQEVYDLCLESEHLFFANGLYAHNSGRRGALLISLSVHHPQVIEFAESKKDTTKITGANISIRLTDEFLNAVKKGKKYEQRFPVELKEGETPKISKMVDAKDVWMKIIQTARDTSEPGLLFWNNIIKESPADCYSEFGYKTSGTNPCILGDTLVYVSDGRGNIPIKQLAEEGSDVPVFCYDNNSKITIRTMRNPRITGYKEKIYKLVLEDGYEIKATGNHKFRLSDG</sequence>
<comment type="cofactor">
    <cofactor evidence="1">
        <name>adenosylcob(III)alamin</name>
        <dbReference type="ChEBI" id="CHEBI:18408"/>
    </cofactor>
</comment>
<comment type="caution">
    <text evidence="8">The sequence shown here is derived from an EMBL/GenBank/DDBJ whole genome shotgun (WGS) entry which is preliminary data.</text>
</comment>
<accession>A0A0F9BCL4</accession>
<dbReference type="SUPFAM" id="SSF51294">
    <property type="entry name" value="Hedgehog/intein (Hint) domain"/>
    <property type="match status" value="2"/>
</dbReference>
<dbReference type="EMBL" id="LAZR01049991">
    <property type="protein sequence ID" value="KKK88349.1"/>
    <property type="molecule type" value="Genomic_DNA"/>
</dbReference>
<gene>
    <name evidence="8" type="ORF">LCGC14_2744060</name>
</gene>
<dbReference type="Pfam" id="PF14528">
    <property type="entry name" value="LAGLIDADG_3"/>
    <property type="match status" value="1"/>
</dbReference>
<dbReference type="CDD" id="cd00081">
    <property type="entry name" value="Hint"/>
    <property type="match status" value="1"/>
</dbReference>
<dbReference type="InterPro" id="IPR036844">
    <property type="entry name" value="Hint_dom_sf"/>
</dbReference>
<dbReference type="InterPro" id="IPR030934">
    <property type="entry name" value="Intein_C"/>
</dbReference>
<dbReference type="InterPro" id="IPR050862">
    <property type="entry name" value="RdRp_reductase_class-2"/>
</dbReference>
<proteinExistence type="predicted"/>
<dbReference type="InterPro" id="IPR003586">
    <property type="entry name" value="Hint_dom_C"/>
</dbReference>
<evidence type="ECO:0000256" key="4">
    <source>
        <dbReference type="ARBA" id="ARBA00023000"/>
    </source>
</evidence>
<evidence type="ECO:0000256" key="6">
    <source>
        <dbReference type="ARBA" id="ARBA00023285"/>
    </source>
</evidence>
<feature type="non-terminal residue" evidence="8">
    <location>
        <position position="1"/>
    </location>
</feature>
<dbReference type="Gene3D" id="3.20.70.20">
    <property type="match status" value="1"/>
</dbReference>
<dbReference type="InterPro" id="IPR006141">
    <property type="entry name" value="Intein_N"/>
</dbReference>
<dbReference type="GO" id="GO:0031419">
    <property type="term" value="F:cobalamin binding"/>
    <property type="evidence" value="ECO:0007669"/>
    <property type="project" value="UniProtKB-KW"/>
</dbReference>
<dbReference type="NCBIfam" id="TIGR01445">
    <property type="entry name" value="intein_Nterm"/>
    <property type="match status" value="1"/>
</dbReference>
<dbReference type="SMART" id="SM00306">
    <property type="entry name" value="HintN"/>
    <property type="match status" value="1"/>
</dbReference>
<reference evidence="8" key="1">
    <citation type="journal article" date="2015" name="Nature">
        <title>Complex archaea that bridge the gap between prokaryotes and eukaryotes.</title>
        <authorList>
            <person name="Spang A."/>
            <person name="Saw J.H."/>
            <person name="Jorgensen S.L."/>
            <person name="Zaremba-Niedzwiedzka K."/>
            <person name="Martijn J."/>
            <person name="Lind A.E."/>
            <person name="van Eijk R."/>
            <person name="Schleper C."/>
            <person name="Guy L."/>
            <person name="Ettema T.J."/>
        </authorList>
    </citation>
    <scope>NUCLEOTIDE SEQUENCE</scope>
</reference>
<evidence type="ECO:0000313" key="8">
    <source>
        <dbReference type="EMBL" id="KKK88349.1"/>
    </source>
</evidence>
<dbReference type="PANTHER" id="PTHR43371">
    <property type="entry name" value="VITAMIN B12-DEPENDENT RIBONUCLEOTIDE REDUCTASE"/>
    <property type="match status" value="1"/>
</dbReference>
<evidence type="ECO:0000256" key="5">
    <source>
        <dbReference type="ARBA" id="ARBA00023002"/>
    </source>
</evidence>
<dbReference type="PROSITE" id="PS50817">
    <property type="entry name" value="INTEIN_N_TER"/>
    <property type="match status" value="1"/>
</dbReference>
<keyword evidence="5" id="KW-0560">Oxidoreductase</keyword>
<dbReference type="SUPFAM" id="SSF55608">
    <property type="entry name" value="Homing endonucleases"/>
    <property type="match status" value="1"/>
</dbReference>
<dbReference type="GO" id="GO:0004748">
    <property type="term" value="F:ribonucleoside-diphosphate reductase activity, thioredoxin disulfide as acceptor"/>
    <property type="evidence" value="ECO:0007669"/>
    <property type="project" value="TreeGrafter"/>
</dbReference>
<dbReference type="PRINTS" id="PR00379">
    <property type="entry name" value="INTEIN"/>
</dbReference>
<evidence type="ECO:0000256" key="3">
    <source>
        <dbReference type="ARBA" id="ARBA00022813"/>
    </source>
</evidence>
<protein>
    <recommendedName>
        <fullName evidence="7">DOD-type homing endonuclease domain-containing protein</fullName>
    </recommendedName>
</protein>
<dbReference type="SUPFAM" id="SSF51998">
    <property type="entry name" value="PFL-like glycyl radical enzymes"/>
    <property type="match status" value="1"/>
</dbReference>
<dbReference type="InterPro" id="IPR006142">
    <property type="entry name" value="INTEIN"/>
</dbReference>
<keyword evidence="6" id="KW-0170">Cobalt</keyword>
<dbReference type="PROSITE" id="PS50819">
    <property type="entry name" value="INTEIN_ENDONUCLEASE"/>
    <property type="match status" value="1"/>
</dbReference>
<dbReference type="InterPro" id="IPR027434">
    <property type="entry name" value="Homing_endonucl"/>
</dbReference>
<feature type="non-terminal residue" evidence="8">
    <location>
        <position position="424"/>
    </location>
</feature>
<dbReference type="InterPro" id="IPR003587">
    <property type="entry name" value="Hint_dom_N"/>
</dbReference>
<keyword evidence="3" id="KW-0068">Autocatalytic cleavage</keyword>
<feature type="domain" description="DOD-type homing endonuclease" evidence="7">
    <location>
        <begin position="1"/>
        <end position="83"/>
    </location>
</feature>
<dbReference type="SMART" id="SM00305">
    <property type="entry name" value="HintC"/>
    <property type="match status" value="1"/>
</dbReference>